<dbReference type="EMBL" id="JAQQBZ010000005">
    <property type="protein sequence ID" value="MFM0593472.1"/>
    <property type="molecule type" value="Genomic_DNA"/>
</dbReference>
<organism evidence="2 3">
    <name type="scientific">Paraburkholderia dilworthii</name>
    <dbReference type="NCBI Taxonomy" id="948106"/>
    <lineage>
        <taxon>Bacteria</taxon>
        <taxon>Pseudomonadati</taxon>
        <taxon>Pseudomonadota</taxon>
        <taxon>Betaproteobacteria</taxon>
        <taxon>Burkholderiales</taxon>
        <taxon>Burkholderiaceae</taxon>
        <taxon>Paraburkholderia</taxon>
    </lineage>
</organism>
<accession>A0ABW9D6N1</accession>
<sequence length="489" mass="54009">MNAVESVVQAVLYEGYLLYPYRPTSVKNRQRWTFGGVYPRAYAEASGSDPWVTQSECLLRGGEHTRVAVRPGFLQVIDRTVLEAENTAVRPESGEPVWRSVPVLDIGERRYTPWQEAAERHIALPVLVLGDLLKTPTEIAFSFDAACDLEPLADGHDTLRGALRRTRAALQGRVELSATSVANGVYRLKTRIVNETPLDRARDLTRDAASLYALVSCHTVLTVDGGTWLSSIDPPDELAACSAACRNIGVWPVLVGDEQQPDTMLASPIILYDFPQIAPESAGDLFDATEIDEILTLRILTMTDDEKREMIATDERARALLTRTESLGAEQMQKLHGTLRQVRQVRSCDAASVSVPAFTAPQADALPVSPWAELDARPHLAYVRVAGVEIRIGDQVRLRPRGRADIFDIALSGMVATIESIERDFDDHVHVAVTIDDDPGKDFGMQRMPGHRFFFGPDEIEPLKPVKTVKPLKPLKPQKPTPNGRRGLA</sequence>
<name>A0ABW9D6N1_9BURK</name>
<dbReference type="Proteomes" id="UP001629367">
    <property type="component" value="Unassembled WGS sequence"/>
</dbReference>
<evidence type="ECO:0000313" key="3">
    <source>
        <dbReference type="Proteomes" id="UP001629367"/>
    </source>
</evidence>
<keyword evidence="3" id="KW-1185">Reference proteome</keyword>
<proteinExistence type="predicted"/>
<dbReference type="RefSeq" id="WP_408211510.1">
    <property type="nucleotide sequence ID" value="NZ_JAQQBZ010000005.1"/>
</dbReference>
<reference evidence="2 3" key="1">
    <citation type="journal article" date="2024" name="Chem. Sci.">
        <title>Discovery of megapolipeptins by genome mining of a Burkholderiales bacteria collection.</title>
        <authorList>
            <person name="Paulo B.S."/>
            <person name="Recchia M.J.J."/>
            <person name="Lee S."/>
            <person name="Fergusson C.H."/>
            <person name="Romanowski S.B."/>
            <person name="Hernandez A."/>
            <person name="Krull N."/>
            <person name="Liu D.Y."/>
            <person name="Cavanagh H."/>
            <person name="Bos A."/>
            <person name="Gray C.A."/>
            <person name="Murphy B.T."/>
            <person name="Linington R.G."/>
            <person name="Eustaquio A.S."/>
        </authorList>
    </citation>
    <scope>NUCLEOTIDE SEQUENCE [LARGE SCALE GENOMIC DNA]</scope>
    <source>
        <strain evidence="2 3">RL17-335-BIF-A</strain>
    </source>
</reference>
<evidence type="ECO:0000256" key="1">
    <source>
        <dbReference type="SAM" id="MobiDB-lite"/>
    </source>
</evidence>
<feature type="region of interest" description="Disordered" evidence="1">
    <location>
        <begin position="467"/>
        <end position="489"/>
    </location>
</feature>
<comment type="caution">
    <text evidence="2">The sequence shown here is derived from an EMBL/GenBank/DDBJ whole genome shotgun (WGS) entry which is preliminary data.</text>
</comment>
<evidence type="ECO:0000313" key="2">
    <source>
        <dbReference type="EMBL" id="MFM0593472.1"/>
    </source>
</evidence>
<gene>
    <name evidence="2" type="ORF">PQQ68_10590</name>
</gene>
<protein>
    <submittedName>
        <fullName evidence="2">Uncharacterized protein</fullName>
    </submittedName>
</protein>